<dbReference type="GO" id="GO:0046872">
    <property type="term" value="F:metal ion binding"/>
    <property type="evidence" value="ECO:0007669"/>
    <property type="project" value="UniProtKB-KW"/>
</dbReference>
<evidence type="ECO:0000256" key="2">
    <source>
        <dbReference type="ARBA" id="ARBA00022723"/>
    </source>
</evidence>
<keyword evidence="1" id="KW-0540">Nuclease</keyword>
<dbReference type="GO" id="GO:0016787">
    <property type="term" value="F:hydrolase activity"/>
    <property type="evidence" value="ECO:0007669"/>
    <property type="project" value="UniProtKB-KW"/>
</dbReference>
<sequence length="183" mass="20304">MTSPVVIYDANVLYPSTLRDVLIRLGLADIVTPRWTETILDETFRNLRANRPDLDPSVLGRTRRLMGVAIPDASITGYEYLIDDLDLPDPDDRHVLAAALHIRAETIVTKNLRDFPRRVLDAHNARAVHPDAFLQDVHDEHPGSLPTIIRDIAVTWRSGTDVDVLASLAVEAPATSKTLSEGQ</sequence>
<evidence type="ECO:0000256" key="3">
    <source>
        <dbReference type="ARBA" id="ARBA00022801"/>
    </source>
</evidence>
<reference evidence="6 7" key="1">
    <citation type="submission" date="2020-08" db="EMBL/GenBank/DDBJ databases">
        <title>Genomic Encyclopedia of Type Strains, Phase III (KMG-III): the genomes of soil and plant-associated and newly described type strains.</title>
        <authorList>
            <person name="Whitman W."/>
        </authorList>
    </citation>
    <scope>NUCLEOTIDE SEQUENCE [LARGE SCALE GENOMIC DNA]</scope>
    <source>
        <strain evidence="6 7">CECT 3302</strain>
    </source>
</reference>
<dbReference type="Pfam" id="PF13470">
    <property type="entry name" value="PIN_3"/>
    <property type="match status" value="1"/>
</dbReference>
<dbReference type="InterPro" id="IPR002716">
    <property type="entry name" value="PIN_dom"/>
</dbReference>
<gene>
    <name evidence="6" type="ORF">FHS12_002649</name>
</gene>
<keyword evidence="4" id="KW-0460">Magnesium</keyword>
<protein>
    <submittedName>
        <fullName evidence="6">Putative nucleic acid-binding protein</fullName>
    </submittedName>
</protein>
<evidence type="ECO:0000259" key="5">
    <source>
        <dbReference type="Pfam" id="PF13470"/>
    </source>
</evidence>
<keyword evidence="7" id="KW-1185">Reference proteome</keyword>
<evidence type="ECO:0000313" key="6">
    <source>
        <dbReference type="EMBL" id="MBB3089700.1"/>
    </source>
</evidence>
<evidence type="ECO:0000256" key="1">
    <source>
        <dbReference type="ARBA" id="ARBA00022722"/>
    </source>
</evidence>
<accession>A0A7W5A572</accession>
<comment type="caution">
    <text evidence="6">The sequence shown here is derived from an EMBL/GenBank/DDBJ whole genome shotgun (WGS) entry which is preliminary data.</text>
</comment>
<dbReference type="AlphaFoldDB" id="A0A7W5A572"/>
<dbReference type="GO" id="GO:0004518">
    <property type="term" value="F:nuclease activity"/>
    <property type="evidence" value="ECO:0007669"/>
    <property type="project" value="UniProtKB-KW"/>
</dbReference>
<feature type="domain" description="PIN" evidence="5">
    <location>
        <begin position="6"/>
        <end position="112"/>
    </location>
</feature>
<organism evidence="6 7">
    <name type="scientific">Nocardioides albus</name>
    <dbReference type="NCBI Taxonomy" id="1841"/>
    <lineage>
        <taxon>Bacteria</taxon>
        <taxon>Bacillati</taxon>
        <taxon>Actinomycetota</taxon>
        <taxon>Actinomycetes</taxon>
        <taxon>Propionibacteriales</taxon>
        <taxon>Nocardioidaceae</taxon>
        <taxon>Nocardioides</taxon>
    </lineage>
</organism>
<evidence type="ECO:0000256" key="4">
    <source>
        <dbReference type="ARBA" id="ARBA00022842"/>
    </source>
</evidence>
<dbReference type="EMBL" id="JACHXG010000005">
    <property type="protein sequence ID" value="MBB3089700.1"/>
    <property type="molecule type" value="Genomic_DNA"/>
</dbReference>
<keyword evidence="2" id="KW-0479">Metal-binding</keyword>
<keyword evidence="3" id="KW-0378">Hydrolase</keyword>
<dbReference type="Proteomes" id="UP000577707">
    <property type="component" value="Unassembled WGS sequence"/>
</dbReference>
<dbReference type="RefSeq" id="WP_183545702.1">
    <property type="nucleotide sequence ID" value="NZ_BMQT01000007.1"/>
</dbReference>
<name>A0A7W5A572_9ACTN</name>
<proteinExistence type="predicted"/>
<evidence type="ECO:0000313" key="7">
    <source>
        <dbReference type="Proteomes" id="UP000577707"/>
    </source>
</evidence>